<name>D9QGV8_BRESC</name>
<dbReference type="AlphaFoldDB" id="D9QGV8"/>
<dbReference type="KEGG" id="bsb:Bresu_1613"/>
<evidence type="ECO:0000313" key="2">
    <source>
        <dbReference type="Proteomes" id="UP000002696"/>
    </source>
</evidence>
<reference evidence="2" key="1">
    <citation type="journal article" date="2011" name="J. Bacteriol.">
        <title>Genome sequences of eight morphologically diverse alphaproteobacteria.</title>
        <authorList>
            <consortium name="US DOE Joint Genome Institute"/>
            <person name="Brown P.J."/>
            <person name="Kysela D.T."/>
            <person name="Buechlein A."/>
            <person name="Hemmerich C."/>
            <person name="Brun Y.V."/>
        </authorList>
    </citation>
    <scope>NUCLEOTIDE SEQUENCE [LARGE SCALE GENOMIC DNA]</scope>
    <source>
        <strain evidence="2">ATCC 15264 / DSM 4735 / LMG 14903 / NBRC 16000 / CB 81</strain>
    </source>
</reference>
<dbReference type="eggNOG" id="COG3644">
    <property type="taxonomic scope" value="Bacteria"/>
</dbReference>
<dbReference type="Pfam" id="PF09998">
    <property type="entry name" value="DUF2239"/>
    <property type="match status" value="1"/>
</dbReference>
<proteinExistence type="predicted"/>
<gene>
    <name evidence="1" type="ordered locus">Bresu_1613</name>
</gene>
<dbReference type="HOGENOM" id="CLU_084995_0_0_5"/>
<dbReference type="EMBL" id="CP002102">
    <property type="protein sequence ID" value="ADL00924.1"/>
    <property type="molecule type" value="Genomic_DNA"/>
</dbReference>
<evidence type="ECO:0008006" key="3">
    <source>
        <dbReference type="Google" id="ProtNLM"/>
    </source>
</evidence>
<keyword evidence="2" id="KW-1185">Reference proteome</keyword>
<sequence length="182" mass="19990">MIDAAGRFFVFEGSRLLARGDWAQASAAAWRAIDGGAPDGVLVFDADTGRVADLDPRDAIVADTVAVAPPKRGRPRLGVVAREVTLLPRHWDWLNTQPGGASVALRRLVETARRDGADEGRSRSAREAAYRFMQAMAGDMPGFEEASRALFAGDRDRLNQEMEDWPADVRDHTMRYLDADHA</sequence>
<protein>
    <recommendedName>
        <fullName evidence="3">DUF2239 domain-containing protein</fullName>
    </recommendedName>
</protein>
<dbReference type="InterPro" id="IPR018715">
    <property type="entry name" value="DUF2239"/>
</dbReference>
<accession>D9QGV8</accession>
<evidence type="ECO:0000313" key="1">
    <source>
        <dbReference type="EMBL" id="ADL00924.1"/>
    </source>
</evidence>
<dbReference type="InParanoid" id="D9QGV8"/>
<organism evidence="1 2">
    <name type="scientific">Brevundimonas subvibrioides (strain ATCC 15264 / DSM 4735 / LMG 14903 / NBRC 16000 / CB 81)</name>
    <name type="common">Caulobacter subvibrioides</name>
    <dbReference type="NCBI Taxonomy" id="633149"/>
    <lineage>
        <taxon>Bacteria</taxon>
        <taxon>Pseudomonadati</taxon>
        <taxon>Pseudomonadota</taxon>
        <taxon>Alphaproteobacteria</taxon>
        <taxon>Caulobacterales</taxon>
        <taxon>Caulobacteraceae</taxon>
        <taxon>Brevundimonas</taxon>
    </lineage>
</organism>
<dbReference type="Proteomes" id="UP000002696">
    <property type="component" value="Chromosome"/>
</dbReference>
<dbReference type="OrthoDB" id="282960at2"/>
<dbReference type="STRING" id="633149.Bresu_1613"/>
<dbReference type="BioCyc" id="BSUB633149:G1GM8-1601-MONOMER"/>